<evidence type="ECO:0000313" key="1">
    <source>
        <dbReference type="EMBL" id="KNZ46756.1"/>
    </source>
</evidence>
<dbReference type="AlphaFoldDB" id="A0A0L6UE12"/>
<name>A0A0L6UE12_9BASI</name>
<gene>
    <name evidence="1" type="ORF">VP01_6990g1</name>
</gene>
<dbReference type="Proteomes" id="UP000037035">
    <property type="component" value="Unassembled WGS sequence"/>
</dbReference>
<proteinExistence type="predicted"/>
<dbReference type="OrthoDB" id="3250324at2759"/>
<protein>
    <submittedName>
        <fullName evidence="1">Uncharacterized protein</fullName>
    </submittedName>
</protein>
<accession>A0A0L6UE12</accession>
<organism evidence="1 2">
    <name type="scientific">Puccinia sorghi</name>
    <dbReference type="NCBI Taxonomy" id="27349"/>
    <lineage>
        <taxon>Eukaryota</taxon>
        <taxon>Fungi</taxon>
        <taxon>Dikarya</taxon>
        <taxon>Basidiomycota</taxon>
        <taxon>Pucciniomycotina</taxon>
        <taxon>Pucciniomycetes</taxon>
        <taxon>Pucciniales</taxon>
        <taxon>Pucciniaceae</taxon>
        <taxon>Puccinia</taxon>
    </lineage>
</organism>
<keyword evidence="2" id="KW-1185">Reference proteome</keyword>
<feature type="non-terminal residue" evidence="1">
    <location>
        <position position="1"/>
    </location>
</feature>
<reference evidence="1 2" key="1">
    <citation type="submission" date="2015-08" db="EMBL/GenBank/DDBJ databases">
        <title>Next Generation Sequencing and Analysis of the Genome of Puccinia sorghi L Schw, the Causal Agent of Maize Common Rust.</title>
        <authorList>
            <person name="Rochi L."/>
            <person name="Burguener G."/>
            <person name="Darino M."/>
            <person name="Turjanski A."/>
            <person name="Kreff E."/>
            <person name="Dieguez M.J."/>
            <person name="Sacco F."/>
        </authorList>
    </citation>
    <scope>NUCLEOTIDE SEQUENCE [LARGE SCALE GENOMIC DNA]</scope>
    <source>
        <strain evidence="1 2">RO10H11247</strain>
    </source>
</reference>
<sequence length="99" mass="11316">LVLVSVKQYSPISLRNSVYNEAHFFYCQCLDVTQHEGFMAITAHGITPDWKILDLLIGMPAVEALFLHRKTNRGQFLRPPCEHTRPAQAFRQANEHHSG</sequence>
<dbReference type="VEuPathDB" id="FungiDB:VP01_6990g1"/>
<comment type="caution">
    <text evidence="1">The sequence shown here is derived from an EMBL/GenBank/DDBJ whole genome shotgun (WGS) entry which is preliminary data.</text>
</comment>
<evidence type="ECO:0000313" key="2">
    <source>
        <dbReference type="Proteomes" id="UP000037035"/>
    </source>
</evidence>
<dbReference type="EMBL" id="LAVV01012372">
    <property type="protein sequence ID" value="KNZ46756.1"/>
    <property type="molecule type" value="Genomic_DNA"/>
</dbReference>